<dbReference type="InterPro" id="IPR036236">
    <property type="entry name" value="Znf_C2H2_sf"/>
</dbReference>
<comment type="similarity">
    <text evidence="2">Belongs to the krueppel C2H2-type zinc-finger protein family.</text>
</comment>
<keyword evidence="9" id="KW-0804">Transcription</keyword>
<dbReference type="KEGG" id="dpe:6595365"/>
<dbReference type="SMART" id="SM00868">
    <property type="entry name" value="zf-AD"/>
    <property type="match status" value="1"/>
</dbReference>
<accession>B4GQC2</accession>
<feature type="domain" description="C2H2-type" evidence="13">
    <location>
        <begin position="295"/>
        <end position="322"/>
    </location>
</feature>
<dbReference type="FunFam" id="3.30.160.60:FF:001506">
    <property type="entry name" value="Zinc finger protein"/>
    <property type="match status" value="1"/>
</dbReference>
<dbReference type="eggNOG" id="KOG1721">
    <property type="taxonomic scope" value="Eukaryota"/>
</dbReference>
<evidence type="ECO:0000256" key="6">
    <source>
        <dbReference type="ARBA" id="ARBA00022833"/>
    </source>
</evidence>
<feature type="domain" description="C2H2-type" evidence="13">
    <location>
        <begin position="155"/>
        <end position="182"/>
    </location>
</feature>
<keyword evidence="6 12" id="KW-0862">Zinc</keyword>
<evidence type="ECO:0000256" key="9">
    <source>
        <dbReference type="ARBA" id="ARBA00023163"/>
    </source>
</evidence>
<dbReference type="Pfam" id="PF07776">
    <property type="entry name" value="zf-AD"/>
    <property type="match status" value="1"/>
</dbReference>
<evidence type="ECO:0000256" key="1">
    <source>
        <dbReference type="ARBA" id="ARBA00004123"/>
    </source>
</evidence>
<keyword evidence="3 12" id="KW-0479">Metal-binding</keyword>
<evidence type="ECO:0000256" key="5">
    <source>
        <dbReference type="ARBA" id="ARBA00022771"/>
    </source>
</evidence>
<evidence type="ECO:0000256" key="12">
    <source>
        <dbReference type="PROSITE-ProRule" id="PRU01263"/>
    </source>
</evidence>
<feature type="domain" description="C2H2-type" evidence="13">
    <location>
        <begin position="127"/>
        <end position="154"/>
    </location>
</feature>
<dbReference type="Pfam" id="PF00096">
    <property type="entry name" value="zf-C2H2"/>
    <property type="match status" value="5"/>
</dbReference>
<dbReference type="EMBL" id="CH479187">
    <property type="protein sequence ID" value="EDW39794.1"/>
    <property type="molecule type" value="Genomic_DNA"/>
</dbReference>
<evidence type="ECO:0000313" key="16">
    <source>
        <dbReference type="Proteomes" id="UP000008744"/>
    </source>
</evidence>
<dbReference type="PANTHER" id="PTHR23226:SF416">
    <property type="entry name" value="FI01424P"/>
    <property type="match status" value="1"/>
</dbReference>
<dbReference type="OrthoDB" id="9439903at2759"/>
<dbReference type="SMR" id="B4GQC2"/>
<dbReference type="PROSITE" id="PS51915">
    <property type="entry name" value="ZAD"/>
    <property type="match status" value="1"/>
</dbReference>
<feature type="binding site" evidence="12">
    <location>
        <position position="5"/>
    </location>
    <ligand>
        <name>Zn(2+)</name>
        <dbReference type="ChEBI" id="CHEBI:29105"/>
    </ligand>
</feature>
<evidence type="ECO:0000256" key="8">
    <source>
        <dbReference type="ARBA" id="ARBA00023125"/>
    </source>
</evidence>
<dbReference type="FunFam" id="3.30.160.60:FF:001325">
    <property type="entry name" value="zinc finger protein 200"/>
    <property type="match status" value="1"/>
</dbReference>
<feature type="domain" description="C2H2-type" evidence="13">
    <location>
        <begin position="239"/>
        <end position="266"/>
    </location>
</feature>
<feature type="binding site" evidence="12">
    <location>
        <position position="8"/>
    </location>
    <ligand>
        <name>Zn(2+)</name>
        <dbReference type="ChEBI" id="CHEBI:29105"/>
    </ligand>
</feature>
<evidence type="ECO:0000256" key="3">
    <source>
        <dbReference type="ARBA" id="ARBA00022723"/>
    </source>
</evidence>
<dbReference type="SUPFAM" id="SSF57667">
    <property type="entry name" value="beta-beta-alpha zinc fingers"/>
    <property type="match status" value="4"/>
</dbReference>
<dbReference type="InterPro" id="IPR012934">
    <property type="entry name" value="Znf_AD"/>
</dbReference>
<feature type="binding site" evidence="12">
    <location>
        <position position="52"/>
    </location>
    <ligand>
        <name>Zn(2+)</name>
        <dbReference type="ChEBI" id="CHEBI:29105"/>
    </ligand>
</feature>
<dbReference type="GO" id="GO:0000978">
    <property type="term" value="F:RNA polymerase II cis-regulatory region sequence-specific DNA binding"/>
    <property type="evidence" value="ECO:0007669"/>
    <property type="project" value="TreeGrafter"/>
</dbReference>
<evidence type="ECO:0000313" key="15">
    <source>
        <dbReference type="EMBL" id="EDW39794.1"/>
    </source>
</evidence>
<keyword evidence="4" id="KW-0677">Repeat</keyword>
<evidence type="ECO:0000256" key="2">
    <source>
        <dbReference type="ARBA" id="ARBA00006991"/>
    </source>
</evidence>
<evidence type="ECO:0000259" key="14">
    <source>
        <dbReference type="PROSITE" id="PS51915"/>
    </source>
</evidence>
<dbReference type="PROSITE" id="PS00028">
    <property type="entry name" value="ZINC_FINGER_C2H2_1"/>
    <property type="match status" value="7"/>
</dbReference>
<evidence type="ECO:0000256" key="4">
    <source>
        <dbReference type="ARBA" id="ARBA00022737"/>
    </source>
</evidence>
<dbReference type="PANTHER" id="PTHR23226">
    <property type="entry name" value="ZINC FINGER AND SCAN DOMAIN-CONTAINING"/>
    <property type="match status" value="1"/>
</dbReference>
<feature type="domain" description="C2H2-type" evidence="13">
    <location>
        <begin position="211"/>
        <end position="238"/>
    </location>
</feature>
<dbReference type="AlphaFoldDB" id="B4GQC2"/>
<name>B4GQC2_DROPE</name>
<dbReference type="SUPFAM" id="SSF57716">
    <property type="entry name" value="Glucocorticoid receptor-like (DNA-binding domain)"/>
    <property type="match status" value="1"/>
</dbReference>
<proteinExistence type="inferred from homology"/>
<dbReference type="HOGENOM" id="CLU_002678_94_1_1"/>
<keyword evidence="5 11" id="KW-0863">Zinc-finger</keyword>
<keyword evidence="8" id="KW-0238">DNA-binding</keyword>
<dbReference type="FunFam" id="3.30.160.60:FF:000110">
    <property type="entry name" value="Zinc finger protein-like"/>
    <property type="match status" value="1"/>
</dbReference>
<dbReference type="GO" id="GO:0005634">
    <property type="term" value="C:nucleus"/>
    <property type="evidence" value="ECO:0007669"/>
    <property type="project" value="UniProtKB-SubCell"/>
</dbReference>
<dbReference type="FunFam" id="3.30.160.60:FF:002343">
    <property type="entry name" value="Zinc finger protein 33A"/>
    <property type="match status" value="2"/>
</dbReference>
<protein>
    <submittedName>
        <fullName evidence="15">GL20486</fullName>
    </submittedName>
</protein>
<sequence length="339" mass="39616">MEEMCRVCMVKSGALANIFDETQKWDTCIADMIAQCTGYVVRRGDSLPEKICPPCLEDAVSAFNLKKSCEQSHRLYFPVMEPDVGEDRYDNLEDEDFEILTCGNEQSKNCKADEMIQKDDVDEVYRFKCPHCPKSYRRKSCLPHHIRTHTDDRPYKCSFCSKSFPHKCRLDAHTRIHTGDRRYTCSDCSKSFQQKSHLIDHTRIHTGERPYKCSHCSMTFSRAGVLSDHIRSHTGDQRYQCSYCMMPFNNKQIWITHVRTHTGERPFSCSQCSKSFNQKHHLSEHILTHTEEKRYTCSYCTNTFKQKSYLRKHIRSHACSKWMHHQIDSPSIVSTAIPK</sequence>
<feature type="domain" description="C2H2-type" evidence="13">
    <location>
        <begin position="267"/>
        <end position="294"/>
    </location>
</feature>
<evidence type="ECO:0000259" key="13">
    <source>
        <dbReference type="PROSITE" id="PS50157"/>
    </source>
</evidence>
<feature type="binding site" evidence="12">
    <location>
        <position position="55"/>
    </location>
    <ligand>
        <name>Zn(2+)</name>
        <dbReference type="ChEBI" id="CHEBI:29105"/>
    </ligand>
</feature>
<dbReference type="Gene3D" id="3.30.160.60">
    <property type="entry name" value="Classic Zinc Finger"/>
    <property type="match status" value="7"/>
</dbReference>
<dbReference type="PROSITE" id="PS50157">
    <property type="entry name" value="ZINC_FINGER_C2H2_2"/>
    <property type="match status" value="7"/>
</dbReference>
<dbReference type="InterPro" id="IPR013087">
    <property type="entry name" value="Znf_C2H2_type"/>
</dbReference>
<dbReference type="GO" id="GO:0000981">
    <property type="term" value="F:DNA-binding transcription factor activity, RNA polymerase II-specific"/>
    <property type="evidence" value="ECO:0007669"/>
    <property type="project" value="TreeGrafter"/>
</dbReference>
<dbReference type="Gene3D" id="3.40.1800.20">
    <property type="match status" value="1"/>
</dbReference>
<keyword evidence="10" id="KW-0539">Nucleus</keyword>
<dbReference type="OMA" id="HIRIHRE"/>
<dbReference type="PhylomeDB" id="B4GQC2"/>
<feature type="domain" description="ZAD" evidence="14">
    <location>
        <begin position="3"/>
        <end position="79"/>
    </location>
</feature>
<dbReference type="Proteomes" id="UP000008744">
    <property type="component" value="Unassembled WGS sequence"/>
</dbReference>
<comment type="subcellular location">
    <subcellularLocation>
        <location evidence="1">Nucleus</location>
    </subcellularLocation>
</comment>
<keyword evidence="7" id="KW-0805">Transcription regulation</keyword>
<evidence type="ECO:0000256" key="11">
    <source>
        <dbReference type="PROSITE-ProRule" id="PRU00042"/>
    </source>
</evidence>
<gene>
    <name evidence="15" type="primary">Dper\GL20486</name>
    <name evidence="15" type="ORF">Dper_GL20486</name>
</gene>
<evidence type="ECO:0000256" key="10">
    <source>
        <dbReference type="ARBA" id="ARBA00023242"/>
    </source>
</evidence>
<feature type="domain" description="C2H2-type" evidence="13">
    <location>
        <begin position="183"/>
        <end position="210"/>
    </location>
</feature>
<evidence type="ECO:0000256" key="7">
    <source>
        <dbReference type="ARBA" id="ARBA00023015"/>
    </source>
</evidence>
<keyword evidence="16" id="KW-1185">Reference proteome</keyword>
<organism evidence="16">
    <name type="scientific">Drosophila persimilis</name>
    <name type="common">Fruit fly</name>
    <dbReference type="NCBI Taxonomy" id="7234"/>
    <lineage>
        <taxon>Eukaryota</taxon>
        <taxon>Metazoa</taxon>
        <taxon>Ecdysozoa</taxon>
        <taxon>Arthropoda</taxon>
        <taxon>Hexapoda</taxon>
        <taxon>Insecta</taxon>
        <taxon>Pterygota</taxon>
        <taxon>Neoptera</taxon>
        <taxon>Endopterygota</taxon>
        <taxon>Diptera</taxon>
        <taxon>Brachycera</taxon>
        <taxon>Muscomorpha</taxon>
        <taxon>Ephydroidea</taxon>
        <taxon>Drosophilidae</taxon>
        <taxon>Drosophila</taxon>
        <taxon>Sophophora</taxon>
    </lineage>
</organism>
<dbReference type="GO" id="GO:0008270">
    <property type="term" value="F:zinc ion binding"/>
    <property type="evidence" value="ECO:0007669"/>
    <property type="project" value="UniProtKB-UniRule"/>
</dbReference>
<reference evidence="15 16" key="1">
    <citation type="journal article" date="2007" name="Nature">
        <title>Evolution of genes and genomes on the Drosophila phylogeny.</title>
        <authorList>
            <consortium name="Drosophila 12 Genomes Consortium"/>
            <person name="Clark A.G."/>
            <person name="Eisen M.B."/>
            <person name="Smith D.R."/>
            <person name="Bergman C.M."/>
            <person name="Oliver B."/>
            <person name="Markow T.A."/>
            <person name="Kaufman T.C."/>
            <person name="Kellis M."/>
            <person name="Gelbart W."/>
            <person name="Iyer V.N."/>
            <person name="Pollard D.A."/>
            <person name="Sackton T.B."/>
            <person name="Larracuente A.M."/>
            <person name="Singh N.D."/>
            <person name="Abad J.P."/>
            <person name="Abt D.N."/>
            <person name="Adryan B."/>
            <person name="Aguade M."/>
            <person name="Akashi H."/>
            <person name="Anderson W.W."/>
            <person name="Aquadro C.F."/>
            <person name="Ardell D.H."/>
            <person name="Arguello R."/>
            <person name="Artieri C.G."/>
            <person name="Barbash D.A."/>
            <person name="Barker D."/>
            <person name="Barsanti P."/>
            <person name="Batterham P."/>
            <person name="Batzoglou S."/>
            <person name="Begun D."/>
            <person name="Bhutkar A."/>
            <person name="Blanco E."/>
            <person name="Bosak S.A."/>
            <person name="Bradley R.K."/>
            <person name="Brand A.D."/>
            <person name="Brent M.R."/>
            <person name="Brooks A.N."/>
            <person name="Brown R.H."/>
            <person name="Butlin R.K."/>
            <person name="Caggese C."/>
            <person name="Calvi B.R."/>
            <person name="Bernardo de Carvalho A."/>
            <person name="Caspi A."/>
            <person name="Castrezana S."/>
            <person name="Celniker S.E."/>
            <person name="Chang J.L."/>
            <person name="Chapple C."/>
            <person name="Chatterji S."/>
            <person name="Chinwalla A."/>
            <person name="Civetta A."/>
            <person name="Clifton S.W."/>
            <person name="Comeron J.M."/>
            <person name="Costello J.C."/>
            <person name="Coyne J.A."/>
            <person name="Daub J."/>
            <person name="David R.G."/>
            <person name="Delcher A.L."/>
            <person name="Delehaunty K."/>
            <person name="Do C.B."/>
            <person name="Ebling H."/>
            <person name="Edwards K."/>
            <person name="Eickbush T."/>
            <person name="Evans J.D."/>
            <person name="Filipski A."/>
            <person name="Findeiss S."/>
            <person name="Freyhult E."/>
            <person name="Fulton L."/>
            <person name="Fulton R."/>
            <person name="Garcia A.C."/>
            <person name="Gardiner A."/>
            <person name="Garfield D.A."/>
            <person name="Garvin B.E."/>
            <person name="Gibson G."/>
            <person name="Gilbert D."/>
            <person name="Gnerre S."/>
            <person name="Godfrey J."/>
            <person name="Good R."/>
            <person name="Gotea V."/>
            <person name="Gravely B."/>
            <person name="Greenberg A.J."/>
            <person name="Griffiths-Jones S."/>
            <person name="Gross S."/>
            <person name="Guigo R."/>
            <person name="Gustafson E.A."/>
            <person name="Haerty W."/>
            <person name="Hahn M.W."/>
            <person name="Halligan D.L."/>
            <person name="Halpern A.L."/>
            <person name="Halter G.M."/>
            <person name="Han M.V."/>
            <person name="Heger A."/>
            <person name="Hillier L."/>
            <person name="Hinrichs A.S."/>
            <person name="Holmes I."/>
            <person name="Hoskins R.A."/>
            <person name="Hubisz M.J."/>
            <person name="Hultmark D."/>
            <person name="Huntley M.A."/>
            <person name="Jaffe D.B."/>
            <person name="Jagadeeshan S."/>
            <person name="Jeck W.R."/>
            <person name="Johnson J."/>
            <person name="Jones C.D."/>
            <person name="Jordan W.C."/>
            <person name="Karpen G.H."/>
            <person name="Kataoka E."/>
            <person name="Keightley P.D."/>
            <person name="Kheradpour P."/>
            <person name="Kirkness E.F."/>
            <person name="Koerich L.B."/>
            <person name="Kristiansen K."/>
            <person name="Kudrna D."/>
            <person name="Kulathinal R.J."/>
            <person name="Kumar S."/>
            <person name="Kwok R."/>
            <person name="Lander E."/>
            <person name="Langley C.H."/>
            <person name="Lapoint R."/>
            <person name="Lazzaro B.P."/>
            <person name="Lee S.J."/>
            <person name="Levesque L."/>
            <person name="Li R."/>
            <person name="Lin C.F."/>
            <person name="Lin M.F."/>
            <person name="Lindblad-Toh K."/>
            <person name="Llopart A."/>
            <person name="Long M."/>
            <person name="Low L."/>
            <person name="Lozovsky E."/>
            <person name="Lu J."/>
            <person name="Luo M."/>
            <person name="Machado C.A."/>
            <person name="Makalowski W."/>
            <person name="Marzo M."/>
            <person name="Matsuda M."/>
            <person name="Matzkin L."/>
            <person name="McAllister B."/>
            <person name="McBride C.S."/>
            <person name="McKernan B."/>
            <person name="McKernan K."/>
            <person name="Mendez-Lago M."/>
            <person name="Minx P."/>
            <person name="Mollenhauer M.U."/>
            <person name="Montooth K."/>
            <person name="Mount S.M."/>
            <person name="Mu X."/>
            <person name="Myers E."/>
            <person name="Negre B."/>
            <person name="Newfeld S."/>
            <person name="Nielsen R."/>
            <person name="Noor M.A."/>
            <person name="O'Grady P."/>
            <person name="Pachter L."/>
            <person name="Papaceit M."/>
            <person name="Parisi M.J."/>
            <person name="Parisi M."/>
            <person name="Parts L."/>
            <person name="Pedersen J.S."/>
            <person name="Pesole G."/>
            <person name="Phillippy A.M."/>
            <person name="Ponting C.P."/>
            <person name="Pop M."/>
            <person name="Porcelli D."/>
            <person name="Powell J.R."/>
            <person name="Prohaska S."/>
            <person name="Pruitt K."/>
            <person name="Puig M."/>
            <person name="Quesneville H."/>
            <person name="Ram K.R."/>
            <person name="Rand D."/>
            <person name="Rasmussen M.D."/>
            <person name="Reed L.K."/>
            <person name="Reenan R."/>
            <person name="Reily A."/>
            <person name="Remington K.A."/>
            <person name="Rieger T.T."/>
            <person name="Ritchie M.G."/>
            <person name="Robin C."/>
            <person name="Rogers Y.H."/>
            <person name="Rohde C."/>
            <person name="Rozas J."/>
            <person name="Rubenfield M.J."/>
            <person name="Ruiz A."/>
            <person name="Russo S."/>
            <person name="Salzberg S.L."/>
            <person name="Sanchez-Gracia A."/>
            <person name="Saranga D.J."/>
            <person name="Sato H."/>
            <person name="Schaeffer S.W."/>
            <person name="Schatz M.C."/>
            <person name="Schlenke T."/>
            <person name="Schwartz R."/>
            <person name="Segarra C."/>
            <person name="Singh R.S."/>
            <person name="Sirot L."/>
            <person name="Sirota M."/>
            <person name="Sisneros N.B."/>
            <person name="Smith C.D."/>
            <person name="Smith T.F."/>
            <person name="Spieth J."/>
            <person name="Stage D.E."/>
            <person name="Stark A."/>
            <person name="Stephan W."/>
            <person name="Strausberg R.L."/>
            <person name="Strempel S."/>
            <person name="Sturgill D."/>
            <person name="Sutton G."/>
            <person name="Sutton G.G."/>
            <person name="Tao W."/>
            <person name="Teichmann S."/>
            <person name="Tobari Y.N."/>
            <person name="Tomimura Y."/>
            <person name="Tsolas J.M."/>
            <person name="Valente V.L."/>
            <person name="Venter E."/>
            <person name="Venter J.C."/>
            <person name="Vicario S."/>
            <person name="Vieira F.G."/>
            <person name="Vilella A.J."/>
            <person name="Villasante A."/>
            <person name="Walenz B."/>
            <person name="Wang J."/>
            <person name="Wasserman M."/>
            <person name="Watts T."/>
            <person name="Wilson D."/>
            <person name="Wilson R.K."/>
            <person name="Wing R.A."/>
            <person name="Wolfner M.F."/>
            <person name="Wong A."/>
            <person name="Wong G.K."/>
            <person name="Wu C.I."/>
            <person name="Wu G."/>
            <person name="Yamamoto D."/>
            <person name="Yang H.P."/>
            <person name="Yang S.P."/>
            <person name="Yorke J.A."/>
            <person name="Yoshida K."/>
            <person name="Zdobnov E."/>
            <person name="Zhang P."/>
            <person name="Zhang Y."/>
            <person name="Zimin A.V."/>
            <person name="Baldwin J."/>
            <person name="Abdouelleil A."/>
            <person name="Abdulkadir J."/>
            <person name="Abebe A."/>
            <person name="Abera B."/>
            <person name="Abreu J."/>
            <person name="Acer S.C."/>
            <person name="Aftuck L."/>
            <person name="Alexander A."/>
            <person name="An P."/>
            <person name="Anderson E."/>
            <person name="Anderson S."/>
            <person name="Arachi H."/>
            <person name="Azer M."/>
            <person name="Bachantsang P."/>
            <person name="Barry A."/>
            <person name="Bayul T."/>
            <person name="Berlin A."/>
            <person name="Bessette D."/>
            <person name="Bloom T."/>
            <person name="Blye J."/>
            <person name="Boguslavskiy L."/>
            <person name="Bonnet C."/>
            <person name="Boukhgalter B."/>
            <person name="Bourzgui I."/>
            <person name="Brown A."/>
            <person name="Cahill P."/>
            <person name="Channer S."/>
            <person name="Cheshatsang Y."/>
            <person name="Chuda L."/>
            <person name="Citroen M."/>
            <person name="Collymore A."/>
            <person name="Cooke P."/>
            <person name="Costello M."/>
            <person name="D'Aco K."/>
            <person name="Daza R."/>
            <person name="De Haan G."/>
            <person name="DeGray S."/>
            <person name="DeMaso C."/>
            <person name="Dhargay N."/>
            <person name="Dooley K."/>
            <person name="Dooley E."/>
            <person name="Doricent M."/>
            <person name="Dorje P."/>
            <person name="Dorjee K."/>
            <person name="Dupes A."/>
            <person name="Elong R."/>
            <person name="Falk J."/>
            <person name="Farina A."/>
            <person name="Faro S."/>
            <person name="Ferguson D."/>
            <person name="Fisher S."/>
            <person name="Foley C.D."/>
            <person name="Franke A."/>
            <person name="Friedrich D."/>
            <person name="Gadbois L."/>
            <person name="Gearin G."/>
            <person name="Gearin C.R."/>
            <person name="Giannoukos G."/>
            <person name="Goode T."/>
            <person name="Graham J."/>
            <person name="Grandbois E."/>
            <person name="Grewal S."/>
            <person name="Gyaltsen K."/>
            <person name="Hafez N."/>
            <person name="Hagos B."/>
            <person name="Hall J."/>
            <person name="Henson C."/>
            <person name="Hollinger A."/>
            <person name="Honan T."/>
            <person name="Huard M.D."/>
            <person name="Hughes L."/>
            <person name="Hurhula B."/>
            <person name="Husby M.E."/>
            <person name="Kamat A."/>
            <person name="Kanga B."/>
            <person name="Kashin S."/>
            <person name="Khazanovich D."/>
            <person name="Kisner P."/>
            <person name="Lance K."/>
            <person name="Lara M."/>
            <person name="Lee W."/>
            <person name="Lennon N."/>
            <person name="Letendre F."/>
            <person name="LeVine R."/>
            <person name="Lipovsky A."/>
            <person name="Liu X."/>
            <person name="Liu J."/>
            <person name="Liu S."/>
            <person name="Lokyitsang T."/>
            <person name="Lokyitsang Y."/>
            <person name="Lubonja R."/>
            <person name="Lui A."/>
            <person name="MacDonald P."/>
            <person name="Magnisalis V."/>
            <person name="Maru K."/>
            <person name="Matthews C."/>
            <person name="McCusker W."/>
            <person name="McDonough S."/>
            <person name="Mehta T."/>
            <person name="Meldrim J."/>
            <person name="Meneus L."/>
            <person name="Mihai O."/>
            <person name="Mihalev A."/>
            <person name="Mihova T."/>
            <person name="Mittelman R."/>
            <person name="Mlenga V."/>
            <person name="Montmayeur A."/>
            <person name="Mulrain L."/>
            <person name="Navidi A."/>
            <person name="Naylor J."/>
            <person name="Negash T."/>
            <person name="Nguyen T."/>
            <person name="Nguyen N."/>
            <person name="Nicol R."/>
            <person name="Norbu C."/>
            <person name="Norbu N."/>
            <person name="Novod N."/>
            <person name="O'Neill B."/>
            <person name="Osman S."/>
            <person name="Markiewicz E."/>
            <person name="Oyono O.L."/>
            <person name="Patti C."/>
            <person name="Phunkhang P."/>
            <person name="Pierre F."/>
            <person name="Priest M."/>
            <person name="Raghuraman S."/>
            <person name="Rege F."/>
            <person name="Reyes R."/>
            <person name="Rise C."/>
            <person name="Rogov P."/>
            <person name="Ross K."/>
            <person name="Ryan E."/>
            <person name="Settipalli S."/>
            <person name="Shea T."/>
            <person name="Sherpa N."/>
            <person name="Shi L."/>
            <person name="Shih D."/>
            <person name="Sparrow T."/>
            <person name="Spaulding J."/>
            <person name="Stalker J."/>
            <person name="Stange-Thomann N."/>
            <person name="Stavropoulos S."/>
            <person name="Stone C."/>
            <person name="Strader C."/>
            <person name="Tesfaye S."/>
            <person name="Thomson T."/>
            <person name="Thoulutsang Y."/>
            <person name="Thoulutsang D."/>
            <person name="Topham K."/>
            <person name="Topping I."/>
            <person name="Tsamla T."/>
            <person name="Vassiliev H."/>
            <person name="Vo A."/>
            <person name="Wangchuk T."/>
            <person name="Wangdi T."/>
            <person name="Weiand M."/>
            <person name="Wilkinson J."/>
            <person name="Wilson A."/>
            <person name="Yadav S."/>
            <person name="Young G."/>
            <person name="Yu Q."/>
            <person name="Zembek L."/>
            <person name="Zhong D."/>
            <person name="Zimmer A."/>
            <person name="Zwirko Z."/>
            <person name="Jaffe D.B."/>
            <person name="Alvarez P."/>
            <person name="Brockman W."/>
            <person name="Butler J."/>
            <person name="Chin C."/>
            <person name="Gnerre S."/>
            <person name="Grabherr M."/>
            <person name="Kleber M."/>
            <person name="Mauceli E."/>
            <person name="MacCallum I."/>
        </authorList>
    </citation>
    <scope>NUCLEOTIDE SEQUENCE [LARGE SCALE GENOMIC DNA]</scope>
    <source>
        <strain evidence="16">MSH-3 / Tucson 14011-0111.49</strain>
    </source>
</reference>
<dbReference type="SMART" id="SM00355">
    <property type="entry name" value="ZnF_C2H2"/>
    <property type="match status" value="7"/>
</dbReference>